<dbReference type="GO" id="GO:0009318">
    <property type="term" value="C:exodeoxyribonuclease VII complex"/>
    <property type="evidence" value="ECO:0007669"/>
    <property type="project" value="UniProtKB-UniRule"/>
</dbReference>
<evidence type="ECO:0000259" key="9">
    <source>
        <dbReference type="Pfam" id="PF13742"/>
    </source>
</evidence>
<dbReference type="OrthoDB" id="9802795at2"/>
<dbReference type="HAMAP" id="MF_00378">
    <property type="entry name" value="Exonuc_7_L"/>
    <property type="match status" value="1"/>
</dbReference>
<evidence type="ECO:0000313" key="10">
    <source>
        <dbReference type="EMBL" id="AUM14854.1"/>
    </source>
</evidence>
<dbReference type="GO" id="GO:0003676">
    <property type="term" value="F:nucleic acid binding"/>
    <property type="evidence" value="ECO:0007669"/>
    <property type="project" value="InterPro"/>
</dbReference>
<keyword evidence="11" id="KW-1185">Reference proteome</keyword>
<dbReference type="AlphaFoldDB" id="A0A2K9LVF5"/>
<name>A0A2K9LVF5_9GAMM</name>
<evidence type="ECO:0000256" key="5">
    <source>
        <dbReference type="HAMAP-Rule" id="MF_00378"/>
    </source>
</evidence>
<dbReference type="NCBIfam" id="TIGR00237">
    <property type="entry name" value="xseA"/>
    <property type="match status" value="1"/>
</dbReference>
<evidence type="ECO:0000313" key="11">
    <source>
        <dbReference type="Proteomes" id="UP000235116"/>
    </source>
</evidence>
<feature type="domain" description="Exonuclease VII large subunit C-terminal" evidence="8">
    <location>
        <begin position="135"/>
        <end position="447"/>
    </location>
</feature>
<dbReference type="InterPro" id="IPR025824">
    <property type="entry name" value="OB-fold_nuc-bd_dom"/>
</dbReference>
<dbReference type="Pfam" id="PF13742">
    <property type="entry name" value="tRNA_anti_2"/>
    <property type="match status" value="1"/>
</dbReference>
<comment type="function">
    <text evidence="5">Bidirectionally degrades single-stranded DNA into large acid-insoluble oligonucleotides, which are then degraded further into small acid-soluble oligonucleotides.</text>
</comment>
<evidence type="ECO:0000256" key="2">
    <source>
        <dbReference type="ARBA" id="ARBA00022722"/>
    </source>
</evidence>
<dbReference type="PANTHER" id="PTHR30008">
    <property type="entry name" value="EXODEOXYRIBONUCLEASE 7 LARGE SUBUNIT"/>
    <property type="match status" value="1"/>
</dbReference>
<keyword evidence="2 5" id="KW-0540">Nuclease</keyword>
<evidence type="ECO:0000256" key="6">
    <source>
        <dbReference type="RuleBase" id="RU004355"/>
    </source>
</evidence>
<dbReference type="EC" id="3.1.11.6" evidence="5"/>
<proteinExistence type="inferred from homology"/>
<dbReference type="EMBL" id="CP022684">
    <property type="protein sequence ID" value="AUM14854.1"/>
    <property type="molecule type" value="Genomic_DNA"/>
</dbReference>
<keyword evidence="3 5" id="KW-0378">Hydrolase</keyword>
<sequence length="456" mass="50619">MTAYDSEIQTPQAQQRHVFSVSELNNSAKTLLESQFPAIWLEGEISNLAQPRSGHIYLTLKDDQAQLRAAMFRGNNIRLKFRPKDGMQVLVRGRLSLFAPRGDYQLIIDQMEEAGLGALQRAFEQLKTKLAEEGLFDESRKQPVPSRPGRIGVVTSSSGAAIHDILSVLQRRFPLTEVVLYPTLVQGEEAAANICAAIASANRRQECDVLIVGRGGGSLEDLWCFNDERVARAIAGSALPVVSAVGHEIDFTIADFVADARAPTPSAAAEMLSGSAQELLESIRSYEDWLTTYIGRSLQERQQQLDWLKRQLKHPGKRLEEHAQRLDELELRLRQSIKRKLQLQHSELGTAQARLLSRTPSHRISAGQKDLANLGSRLQRSFAHSMEANKRDLRNLALRLNTISPLATLSRGYSITKSEQGDILRSASQVQPGDSIRTQLHQGTLICSVNKVEPPA</sequence>
<dbReference type="Pfam" id="PF02601">
    <property type="entry name" value="Exonuc_VII_L"/>
    <property type="match status" value="1"/>
</dbReference>
<dbReference type="GO" id="GO:0005737">
    <property type="term" value="C:cytoplasm"/>
    <property type="evidence" value="ECO:0007669"/>
    <property type="project" value="UniProtKB-SubCell"/>
</dbReference>
<feature type="coiled-coil region" evidence="7">
    <location>
        <begin position="319"/>
        <end position="346"/>
    </location>
</feature>
<accession>A0A2K9LVF5</accession>
<evidence type="ECO:0000259" key="8">
    <source>
        <dbReference type="Pfam" id="PF02601"/>
    </source>
</evidence>
<organism evidence="10 11">
    <name type="scientific">Ketobacter alkanivorans</name>
    <dbReference type="NCBI Taxonomy" id="1917421"/>
    <lineage>
        <taxon>Bacteria</taxon>
        <taxon>Pseudomonadati</taxon>
        <taxon>Pseudomonadota</taxon>
        <taxon>Gammaproteobacteria</taxon>
        <taxon>Pseudomonadales</taxon>
        <taxon>Ketobacteraceae</taxon>
        <taxon>Ketobacter</taxon>
    </lineage>
</organism>
<gene>
    <name evidence="5" type="primary">xseA</name>
    <name evidence="10" type="ORF">Kalk_05405</name>
</gene>
<evidence type="ECO:0000256" key="7">
    <source>
        <dbReference type="SAM" id="Coils"/>
    </source>
</evidence>
<reference evidence="11" key="1">
    <citation type="submission" date="2017-08" db="EMBL/GenBank/DDBJ databases">
        <title>Direct submision.</title>
        <authorList>
            <person name="Kim S.-J."/>
            <person name="Rhee S.-K."/>
        </authorList>
    </citation>
    <scope>NUCLEOTIDE SEQUENCE [LARGE SCALE GENOMIC DNA]</scope>
    <source>
        <strain evidence="11">GI5</strain>
    </source>
</reference>
<dbReference type="GO" id="GO:0008855">
    <property type="term" value="F:exodeoxyribonuclease VII activity"/>
    <property type="evidence" value="ECO:0007669"/>
    <property type="project" value="UniProtKB-UniRule"/>
</dbReference>
<comment type="similarity">
    <text evidence="5 6">Belongs to the XseA family.</text>
</comment>
<comment type="subcellular location">
    <subcellularLocation>
        <location evidence="5 6">Cytoplasm</location>
    </subcellularLocation>
</comment>
<keyword evidence="7" id="KW-0175">Coiled coil</keyword>
<comment type="subunit">
    <text evidence="5">Heterooligomer composed of large and small subunits.</text>
</comment>
<dbReference type="InterPro" id="IPR020579">
    <property type="entry name" value="Exonuc_VII_lsu_C"/>
</dbReference>
<feature type="domain" description="OB-fold nucleic acid binding" evidence="9">
    <location>
        <begin position="19"/>
        <end position="112"/>
    </location>
</feature>
<dbReference type="CDD" id="cd04489">
    <property type="entry name" value="ExoVII_LU_OBF"/>
    <property type="match status" value="1"/>
</dbReference>
<protein>
    <recommendedName>
        <fullName evidence="5">Exodeoxyribonuclease 7 large subunit</fullName>
        <ecNumber evidence="5">3.1.11.6</ecNumber>
    </recommendedName>
    <alternativeName>
        <fullName evidence="5">Exodeoxyribonuclease VII large subunit</fullName>
        <shortName evidence="5">Exonuclease VII large subunit</shortName>
    </alternativeName>
</protein>
<dbReference type="RefSeq" id="WP_101896222.1">
    <property type="nucleotide sequence ID" value="NZ_CP022684.1"/>
</dbReference>
<dbReference type="InterPro" id="IPR003753">
    <property type="entry name" value="Exonuc_VII_L"/>
</dbReference>
<dbReference type="PANTHER" id="PTHR30008:SF0">
    <property type="entry name" value="EXODEOXYRIBONUCLEASE 7 LARGE SUBUNIT"/>
    <property type="match status" value="1"/>
</dbReference>
<evidence type="ECO:0000256" key="3">
    <source>
        <dbReference type="ARBA" id="ARBA00022801"/>
    </source>
</evidence>
<keyword evidence="1 5" id="KW-0963">Cytoplasm</keyword>
<dbReference type="GO" id="GO:0006308">
    <property type="term" value="P:DNA catabolic process"/>
    <property type="evidence" value="ECO:0007669"/>
    <property type="project" value="UniProtKB-UniRule"/>
</dbReference>
<evidence type="ECO:0000256" key="4">
    <source>
        <dbReference type="ARBA" id="ARBA00022839"/>
    </source>
</evidence>
<evidence type="ECO:0000256" key="1">
    <source>
        <dbReference type="ARBA" id="ARBA00022490"/>
    </source>
</evidence>
<dbReference type="KEGG" id="kak:Kalk_05405"/>
<dbReference type="Proteomes" id="UP000235116">
    <property type="component" value="Chromosome"/>
</dbReference>
<comment type="catalytic activity">
    <reaction evidence="5 6">
        <text>Exonucleolytic cleavage in either 5'- to 3'- or 3'- to 5'-direction to yield nucleoside 5'-phosphates.</text>
        <dbReference type="EC" id="3.1.11.6"/>
    </reaction>
</comment>
<keyword evidence="4 5" id="KW-0269">Exonuclease</keyword>